<dbReference type="OrthoDB" id="160528at2759"/>
<evidence type="ECO:0000313" key="2">
    <source>
        <dbReference type="Proteomes" id="UP001165121"/>
    </source>
</evidence>
<comment type="caution">
    <text evidence="1">The sequence shown here is derived from an EMBL/GenBank/DDBJ whole genome shotgun (WGS) entry which is preliminary data.</text>
</comment>
<organism evidence="1 2">
    <name type="scientific">Phytophthora fragariaefolia</name>
    <dbReference type="NCBI Taxonomy" id="1490495"/>
    <lineage>
        <taxon>Eukaryota</taxon>
        <taxon>Sar</taxon>
        <taxon>Stramenopiles</taxon>
        <taxon>Oomycota</taxon>
        <taxon>Peronosporomycetes</taxon>
        <taxon>Peronosporales</taxon>
        <taxon>Peronosporaceae</taxon>
        <taxon>Phytophthora</taxon>
    </lineage>
</organism>
<proteinExistence type="predicted"/>
<sequence>MQNNIDVVKAKPILEDMEGVMCLYPSKRCENLRAIKSNGQMHKFCQYHRDKANYNQRQLEFRRQGFASQQPGVHEQLVPIQVGGRPLLPKTTIGATTLEVGSDLELDEEYIRLIEEVASANTDSSIGKE</sequence>
<accession>A0A9W7CU53</accession>
<keyword evidence="2" id="KW-1185">Reference proteome</keyword>
<gene>
    <name evidence="1" type="ORF">Pfra01_001245800</name>
</gene>
<dbReference type="Proteomes" id="UP001165121">
    <property type="component" value="Unassembled WGS sequence"/>
</dbReference>
<reference evidence="1" key="1">
    <citation type="submission" date="2023-04" db="EMBL/GenBank/DDBJ databases">
        <title>Phytophthora fragariaefolia NBRC 109709.</title>
        <authorList>
            <person name="Ichikawa N."/>
            <person name="Sato H."/>
            <person name="Tonouchi N."/>
        </authorList>
    </citation>
    <scope>NUCLEOTIDE SEQUENCE</scope>
    <source>
        <strain evidence="1">NBRC 109709</strain>
    </source>
</reference>
<dbReference type="AlphaFoldDB" id="A0A9W7CU53"/>
<dbReference type="EMBL" id="BSXT01001251">
    <property type="protein sequence ID" value="GMF40508.1"/>
    <property type="molecule type" value="Genomic_DNA"/>
</dbReference>
<protein>
    <submittedName>
        <fullName evidence="1">Unnamed protein product</fullName>
    </submittedName>
</protein>
<name>A0A9W7CU53_9STRA</name>
<evidence type="ECO:0000313" key="1">
    <source>
        <dbReference type="EMBL" id="GMF40508.1"/>
    </source>
</evidence>